<evidence type="ECO:0000256" key="3">
    <source>
        <dbReference type="ARBA" id="ARBA00023002"/>
    </source>
</evidence>
<reference evidence="5 6" key="1">
    <citation type="journal article" date="2019" name="Mol. Biol. Evol.">
        <title>Blast fungal genomes show frequent chromosomal changes, gene gains and losses, and effector gene turnover.</title>
        <authorList>
            <person name="Gomez Luciano L.B."/>
            <person name="Jason Tsai I."/>
            <person name="Chuma I."/>
            <person name="Tosa Y."/>
            <person name="Chen Y.H."/>
            <person name="Li J.Y."/>
            <person name="Li M.Y."/>
            <person name="Jade Lu M.Y."/>
            <person name="Nakayashiki H."/>
            <person name="Li W.H."/>
        </authorList>
    </citation>
    <scope>NUCLEOTIDE SEQUENCE [LARGE SCALE GENOMIC DNA]</scope>
    <source>
        <strain evidence="5">MZ5-1-6</strain>
    </source>
</reference>
<evidence type="ECO:0000313" key="6">
    <source>
        <dbReference type="Proteomes" id="UP000294847"/>
    </source>
</evidence>
<dbReference type="GO" id="GO:0016491">
    <property type="term" value="F:oxidoreductase activity"/>
    <property type="evidence" value="ECO:0007669"/>
    <property type="project" value="UniProtKB-KW"/>
</dbReference>
<dbReference type="Gene3D" id="3.40.50.720">
    <property type="entry name" value="NAD(P)-binding Rossmann-like Domain"/>
    <property type="match status" value="1"/>
</dbReference>
<evidence type="ECO:0000256" key="4">
    <source>
        <dbReference type="RuleBase" id="RU000363"/>
    </source>
</evidence>
<dbReference type="PANTHER" id="PTHR24320">
    <property type="entry name" value="RETINOL DEHYDROGENASE"/>
    <property type="match status" value="1"/>
</dbReference>
<name>A0A4P7NCZ9_PYROR</name>
<gene>
    <name evidence="5" type="ORF">PoMZ_04796</name>
</gene>
<dbReference type="PANTHER" id="PTHR24320:SF282">
    <property type="entry name" value="WW DOMAIN-CONTAINING OXIDOREDUCTASE"/>
    <property type="match status" value="1"/>
</dbReference>
<protein>
    <submittedName>
        <fullName evidence="5">Uncharacterized protein</fullName>
    </submittedName>
</protein>
<dbReference type="Pfam" id="PF00106">
    <property type="entry name" value="adh_short"/>
    <property type="match status" value="1"/>
</dbReference>
<dbReference type="PRINTS" id="PR00080">
    <property type="entry name" value="SDRFAMILY"/>
</dbReference>
<dbReference type="InterPro" id="IPR002347">
    <property type="entry name" value="SDR_fam"/>
</dbReference>
<sequence>MAKTETAFTNAEKILMAKAWIYGIRPFFKHGKNFNPTRDIPPQTGKTMLVTGGASGIGAAFVAEIARHSPAQVWIADLRPEAAEKAISAISAECPDVKIDFLQMDLGDAESVKRAASEFLSRTERLDVLLNNAGILPAKGWTTKDGYESMFGVNFVGHARLTELLLPRLLETAAIPGADVRVVSVASGGHGVHPKPDGVRLSSGGALLKEPTCGGMTAMQRYAQSKLAVILWVRRLAREFPAITIVSAHPGTVATSIANDLSGSTRQPPAFFVKLTGTKTPEMGCYNQLWCATAPRDQLVSGKYYCPVGLPDQEFGIARDRTKADELEERLWVWLQKELKGDSFVKVDA</sequence>
<dbReference type="AlphaFoldDB" id="A0A4P7NCZ9"/>
<keyword evidence="3" id="KW-0560">Oxidoreductase</keyword>
<dbReference type="EMBL" id="CP034206">
    <property type="protein sequence ID" value="QBZ59832.1"/>
    <property type="molecule type" value="Genomic_DNA"/>
</dbReference>
<comment type="similarity">
    <text evidence="1 4">Belongs to the short-chain dehydrogenases/reductases (SDR) family.</text>
</comment>
<evidence type="ECO:0000256" key="2">
    <source>
        <dbReference type="ARBA" id="ARBA00022857"/>
    </source>
</evidence>
<dbReference type="Proteomes" id="UP000294847">
    <property type="component" value="Chromosome 3"/>
</dbReference>
<dbReference type="VEuPathDB" id="FungiDB:M_BR32_EuGene_00099811"/>
<accession>A0A4P7NCZ9</accession>
<keyword evidence="2" id="KW-0521">NADP</keyword>
<dbReference type="PRINTS" id="PR00081">
    <property type="entry name" value="GDHRDH"/>
</dbReference>
<dbReference type="InterPro" id="IPR036291">
    <property type="entry name" value="NAD(P)-bd_dom_sf"/>
</dbReference>
<organism evidence="5 6">
    <name type="scientific">Pyricularia oryzae</name>
    <name type="common">Rice blast fungus</name>
    <name type="synonym">Magnaporthe oryzae</name>
    <dbReference type="NCBI Taxonomy" id="318829"/>
    <lineage>
        <taxon>Eukaryota</taxon>
        <taxon>Fungi</taxon>
        <taxon>Dikarya</taxon>
        <taxon>Ascomycota</taxon>
        <taxon>Pezizomycotina</taxon>
        <taxon>Sordariomycetes</taxon>
        <taxon>Sordariomycetidae</taxon>
        <taxon>Magnaporthales</taxon>
        <taxon>Pyriculariaceae</taxon>
        <taxon>Pyricularia</taxon>
    </lineage>
</organism>
<evidence type="ECO:0000256" key="1">
    <source>
        <dbReference type="ARBA" id="ARBA00006484"/>
    </source>
</evidence>
<dbReference type="SUPFAM" id="SSF51735">
    <property type="entry name" value="NAD(P)-binding Rossmann-fold domains"/>
    <property type="match status" value="1"/>
</dbReference>
<proteinExistence type="inferred from homology"/>
<evidence type="ECO:0000313" key="5">
    <source>
        <dbReference type="EMBL" id="QBZ59832.1"/>
    </source>
</evidence>